<feature type="region of interest" description="Disordered" evidence="2">
    <location>
        <begin position="332"/>
        <end position="407"/>
    </location>
</feature>
<dbReference type="VEuPathDB" id="TrichDB:TVAG_026650"/>
<feature type="compositionally biased region" description="Basic and acidic residues" evidence="2">
    <location>
        <begin position="369"/>
        <end position="407"/>
    </location>
</feature>
<dbReference type="RefSeq" id="XP_001326567.1">
    <property type="nucleotide sequence ID" value="XM_001326532.1"/>
</dbReference>
<evidence type="ECO:0000313" key="4">
    <source>
        <dbReference type="Proteomes" id="UP000001542"/>
    </source>
</evidence>
<keyword evidence="1" id="KW-0175">Coiled coil</keyword>
<protein>
    <submittedName>
        <fullName evidence="3">Uncharacterized protein</fullName>
    </submittedName>
</protein>
<reference evidence="3" key="2">
    <citation type="journal article" date="2007" name="Science">
        <title>Draft genome sequence of the sexually transmitted pathogen Trichomonas vaginalis.</title>
        <authorList>
            <person name="Carlton J.M."/>
            <person name="Hirt R.P."/>
            <person name="Silva J.C."/>
            <person name="Delcher A.L."/>
            <person name="Schatz M."/>
            <person name="Zhao Q."/>
            <person name="Wortman J.R."/>
            <person name="Bidwell S.L."/>
            <person name="Alsmark U.C.M."/>
            <person name="Besteiro S."/>
            <person name="Sicheritz-Ponten T."/>
            <person name="Noel C.J."/>
            <person name="Dacks J.B."/>
            <person name="Foster P.G."/>
            <person name="Simillion C."/>
            <person name="Van de Peer Y."/>
            <person name="Miranda-Saavedra D."/>
            <person name="Barton G.J."/>
            <person name="Westrop G.D."/>
            <person name="Mueller S."/>
            <person name="Dessi D."/>
            <person name="Fiori P.L."/>
            <person name="Ren Q."/>
            <person name="Paulsen I."/>
            <person name="Zhang H."/>
            <person name="Bastida-Corcuera F.D."/>
            <person name="Simoes-Barbosa A."/>
            <person name="Brown M.T."/>
            <person name="Hayes R.D."/>
            <person name="Mukherjee M."/>
            <person name="Okumura C.Y."/>
            <person name="Schneider R."/>
            <person name="Smith A.J."/>
            <person name="Vanacova S."/>
            <person name="Villalvazo M."/>
            <person name="Haas B.J."/>
            <person name="Pertea M."/>
            <person name="Feldblyum T.V."/>
            <person name="Utterback T.R."/>
            <person name="Shu C.L."/>
            <person name="Osoegawa K."/>
            <person name="de Jong P.J."/>
            <person name="Hrdy I."/>
            <person name="Horvathova L."/>
            <person name="Zubacova Z."/>
            <person name="Dolezal P."/>
            <person name="Malik S.B."/>
            <person name="Logsdon J.M. Jr."/>
            <person name="Henze K."/>
            <person name="Gupta A."/>
            <person name="Wang C.C."/>
            <person name="Dunne R.L."/>
            <person name="Upcroft J.A."/>
            <person name="Upcroft P."/>
            <person name="White O."/>
            <person name="Salzberg S.L."/>
            <person name="Tang P."/>
            <person name="Chiu C.-H."/>
            <person name="Lee Y.-S."/>
            <person name="Embley T.M."/>
            <person name="Coombs G.H."/>
            <person name="Mottram J.C."/>
            <person name="Tachezy J."/>
            <person name="Fraser-Liggett C.M."/>
            <person name="Johnson P.J."/>
        </authorList>
    </citation>
    <scope>NUCLEOTIDE SEQUENCE [LARGE SCALE GENOMIC DNA]</scope>
    <source>
        <strain evidence="3">G3</strain>
    </source>
</reference>
<dbReference type="Proteomes" id="UP000001542">
    <property type="component" value="Unassembled WGS sequence"/>
</dbReference>
<evidence type="ECO:0000313" key="3">
    <source>
        <dbReference type="EMBL" id="EAY14344.1"/>
    </source>
</evidence>
<dbReference type="SMR" id="A2DZ68"/>
<sequence length="660" mass="78706">MKRREISCWLDNLKSEYTAEISQQMREDQAMNQCDYLLKKLGVIPPPIAKRLGTHISAIVVEPRNNELPTKEKISIQNNKSLEIPKHHNHKSKKNYITKETHEVKPKQQHKKGQIAYYENVVDDLPIQEQKTYTKEHKNVQNIPSKENTSESKNKHTEVATQIQNSQNLTSRPTKTAQKEINQVSCDYSKLQVNKQPNKNVNIIETIKEAERSQVVDEKPKLNQELLQRKVNQFILVQKSLVFFRWQEKSSKVKRKEYTVATLSKLRLIRKSFKQWKAKLDFKLEQRRKYEEECKQRIHSAKLQRQLHTAKIKLNTLTIALFFNKWLKRMRKKPETPSKQQQPKKVPVYLRPPDVLKRKPSPLPIVADPRAEELLKRAKESKEKKINEAKERMKQDEQEKRKQEKMKKIEQKKLIEEHKKMLEHQHQQRQKQENERIQAHKNFEKMIAEKEQMLKLEKIATNYRRKHLSSLWTLAMKKLAQRDVIAIQHHEKKLQRKAFIAFGNMVLRKEEKQVKEAEQFRNRHLKKYMINLLMKNVNSGKAKIERAQNAIKPLMLKAYFNEMKEAYIDVVRRKEFTAQSFYEKRLLKKAFHAFPIGAKKLNEDESREKKREDLMAKALQYLHENEFKKTSELNVNLTIKLDPIEDKIEEEEDTYDSDIF</sequence>
<organism evidence="3 4">
    <name type="scientific">Trichomonas vaginalis (strain ATCC PRA-98 / G3)</name>
    <dbReference type="NCBI Taxonomy" id="412133"/>
    <lineage>
        <taxon>Eukaryota</taxon>
        <taxon>Metamonada</taxon>
        <taxon>Parabasalia</taxon>
        <taxon>Trichomonadida</taxon>
        <taxon>Trichomonadidae</taxon>
        <taxon>Trichomonas</taxon>
    </lineage>
</organism>
<dbReference type="KEGG" id="tva:4772332"/>
<keyword evidence="4" id="KW-1185">Reference proteome</keyword>
<feature type="region of interest" description="Disordered" evidence="2">
    <location>
        <begin position="134"/>
        <end position="156"/>
    </location>
</feature>
<evidence type="ECO:0000256" key="2">
    <source>
        <dbReference type="SAM" id="MobiDB-lite"/>
    </source>
</evidence>
<dbReference type="EMBL" id="DS113272">
    <property type="protein sequence ID" value="EAY14344.1"/>
    <property type="molecule type" value="Genomic_DNA"/>
</dbReference>
<proteinExistence type="predicted"/>
<gene>
    <name evidence="3" type="ORF">TVAG_026650</name>
</gene>
<name>A2DZ68_TRIV3</name>
<dbReference type="InParanoid" id="A2DZ68"/>
<evidence type="ECO:0000256" key="1">
    <source>
        <dbReference type="SAM" id="Coils"/>
    </source>
</evidence>
<accession>A2DZ68</accession>
<dbReference type="AlphaFoldDB" id="A2DZ68"/>
<feature type="coiled-coil region" evidence="1">
    <location>
        <begin position="507"/>
        <end position="550"/>
    </location>
</feature>
<reference evidence="3" key="1">
    <citation type="submission" date="2006-10" db="EMBL/GenBank/DDBJ databases">
        <authorList>
            <person name="Amadeo P."/>
            <person name="Zhao Q."/>
            <person name="Wortman J."/>
            <person name="Fraser-Liggett C."/>
            <person name="Carlton J."/>
        </authorList>
    </citation>
    <scope>NUCLEOTIDE SEQUENCE</scope>
    <source>
        <strain evidence="3">G3</strain>
    </source>
</reference>
<dbReference type="VEuPathDB" id="TrichDB:TVAGG3_0505170"/>